<dbReference type="CDD" id="cd07247">
    <property type="entry name" value="SgaA_N_like"/>
    <property type="match status" value="1"/>
</dbReference>
<protein>
    <recommendedName>
        <fullName evidence="1">Glyoxalase/fosfomycin resistance/dioxygenase domain-containing protein</fullName>
    </recommendedName>
</protein>
<dbReference type="EMBL" id="MKVH01000020">
    <property type="protein sequence ID" value="OJX57991.1"/>
    <property type="molecule type" value="Genomic_DNA"/>
</dbReference>
<dbReference type="InterPro" id="IPR052164">
    <property type="entry name" value="Anthracycline_SecMetBiosynth"/>
</dbReference>
<dbReference type="PANTHER" id="PTHR33993:SF2">
    <property type="entry name" value="VOC DOMAIN-CONTAINING PROTEIN"/>
    <property type="match status" value="1"/>
</dbReference>
<gene>
    <name evidence="2" type="ORF">BGO89_06220</name>
</gene>
<evidence type="ECO:0000259" key="1">
    <source>
        <dbReference type="Pfam" id="PF00903"/>
    </source>
</evidence>
<dbReference type="SUPFAM" id="SSF54593">
    <property type="entry name" value="Glyoxalase/Bleomycin resistance protein/Dihydroxybiphenyl dioxygenase"/>
    <property type="match status" value="1"/>
</dbReference>
<organism evidence="2 3">
    <name type="scientific">Candidatus Kapaibacterium thiocyanatum</name>
    <dbReference type="NCBI Taxonomy" id="1895771"/>
    <lineage>
        <taxon>Bacteria</taxon>
        <taxon>Pseudomonadati</taxon>
        <taxon>Candidatus Kapaibacteriota</taxon>
        <taxon>Candidatus Kapaibacteriia</taxon>
        <taxon>Candidatus Kapaibacteriales</taxon>
        <taxon>Candidatus Kapaibacteriaceae</taxon>
        <taxon>Candidatus Kapaibacterium</taxon>
    </lineage>
</organism>
<feature type="domain" description="Glyoxalase/fosfomycin resistance/dioxygenase" evidence="1">
    <location>
        <begin position="6"/>
        <end position="115"/>
    </location>
</feature>
<comment type="caution">
    <text evidence="2">The sequence shown here is derived from an EMBL/GenBank/DDBJ whole genome shotgun (WGS) entry which is preliminary data.</text>
</comment>
<accession>A0A1M3KZK3</accession>
<dbReference type="Pfam" id="PF00903">
    <property type="entry name" value="Glyoxalase"/>
    <property type="match status" value="1"/>
</dbReference>
<dbReference type="Proteomes" id="UP000184233">
    <property type="component" value="Unassembled WGS sequence"/>
</dbReference>
<reference evidence="2 3" key="1">
    <citation type="submission" date="2016-09" db="EMBL/GenBank/DDBJ databases">
        <title>Genome-resolved meta-omics ties microbial dynamics to process performance in biotechnology for thiocyanate degradation.</title>
        <authorList>
            <person name="Kantor R.S."/>
            <person name="Huddy R.J."/>
            <person name="Iyer R."/>
            <person name="Thomas B.C."/>
            <person name="Brown C.T."/>
            <person name="Anantharaman K."/>
            <person name="Tringe S."/>
            <person name="Hettich R.L."/>
            <person name="Harrison S.T."/>
            <person name="Banfield J.F."/>
        </authorList>
    </citation>
    <scope>NUCLEOTIDE SEQUENCE [LARGE SCALE GENOMIC DNA]</scope>
    <source>
        <strain evidence="2">59-99</strain>
    </source>
</reference>
<dbReference type="InterPro" id="IPR029068">
    <property type="entry name" value="Glyas_Bleomycin-R_OHBP_Dase"/>
</dbReference>
<dbReference type="AlphaFoldDB" id="A0A1M3KZK3"/>
<evidence type="ECO:0000313" key="2">
    <source>
        <dbReference type="EMBL" id="OJX57991.1"/>
    </source>
</evidence>
<dbReference type="PANTHER" id="PTHR33993">
    <property type="entry name" value="GLYOXALASE-RELATED"/>
    <property type="match status" value="1"/>
</dbReference>
<evidence type="ECO:0000313" key="3">
    <source>
        <dbReference type="Proteomes" id="UP000184233"/>
    </source>
</evidence>
<name>A0A1M3KZK3_9BACT</name>
<dbReference type="Gene3D" id="3.10.180.10">
    <property type="entry name" value="2,3-Dihydroxybiphenyl 1,2-Dioxygenase, domain 1"/>
    <property type="match status" value="1"/>
</dbReference>
<sequence>MNTASNWFEIPCHDFDRAVRFYRGIFGMDLPTEDVMNEPTMYFPFDCDAAGGSVILSKHRQPSEHGTVVYLNAGEDIVRIVGRVSVFGGTVLRDVHSIGPGGYVALFLDSEGNRVGLHTNDLQPLDV</sequence>
<dbReference type="STRING" id="1895771.BGO89_06220"/>
<proteinExistence type="predicted"/>
<dbReference type="InterPro" id="IPR004360">
    <property type="entry name" value="Glyas_Fos-R_dOase_dom"/>
</dbReference>